<dbReference type="Pfam" id="PF13744">
    <property type="entry name" value="HTH_37"/>
    <property type="match status" value="1"/>
</dbReference>
<feature type="domain" description="HTH cro/C1-type" evidence="4">
    <location>
        <begin position="29"/>
        <end position="84"/>
    </location>
</feature>
<keyword evidence="3" id="KW-0804">Transcription</keyword>
<evidence type="ECO:0000256" key="3">
    <source>
        <dbReference type="ARBA" id="ARBA00023163"/>
    </source>
</evidence>
<dbReference type="CDD" id="cd00093">
    <property type="entry name" value="HTH_XRE"/>
    <property type="match status" value="1"/>
</dbReference>
<gene>
    <name evidence="5" type="ORF">E8M63_12145</name>
</gene>
<keyword evidence="1" id="KW-0805">Transcription regulation</keyword>
<evidence type="ECO:0000259" key="4">
    <source>
        <dbReference type="PROSITE" id="PS50943"/>
    </source>
</evidence>
<evidence type="ECO:0000256" key="2">
    <source>
        <dbReference type="ARBA" id="ARBA00023125"/>
    </source>
</evidence>
<organism evidence="5 6">
    <name type="scientific">Neisseria gonorrhoeae</name>
    <dbReference type="NCBI Taxonomy" id="485"/>
    <lineage>
        <taxon>Bacteria</taxon>
        <taxon>Pseudomonadati</taxon>
        <taxon>Pseudomonadota</taxon>
        <taxon>Betaproteobacteria</taxon>
        <taxon>Neisseriales</taxon>
        <taxon>Neisseriaceae</taxon>
        <taxon>Neisseria</taxon>
    </lineage>
</organism>
<sequence>MPFIIDYQCLCAINSEIKMFSGEQLGQAISEAIKRKNVSQKEVADHFGVKQPSVSGWIKNGRIDKKHLDKLIDYFSDVVTPSHFGIETFRVLKSNEQSSIRFPRLNAEATCGAGTINDHYIEVVDYVTVAAAWAREKLGGNLNKIQVITARGDSMEPTIENGDVMFVDTAVEAFDGDGLYLLWYIDGLKAKRLQSTVGGGLMIISDNSSYRTETVRGEDLNAVRIIGRIRGAWRLSQF</sequence>
<dbReference type="InterPro" id="IPR039554">
    <property type="entry name" value="HigA2-like_HTH"/>
</dbReference>
<dbReference type="Pfam" id="PF00717">
    <property type="entry name" value="Peptidase_S24"/>
    <property type="match status" value="1"/>
</dbReference>
<dbReference type="InterPro" id="IPR010982">
    <property type="entry name" value="Lambda_DNA-bd_dom_sf"/>
</dbReference>
<dbReference type="PANTHER" id="PTHR40661:SF3">
    <property type="entry name" value="FELS-1 PROPHAGE TRANSCRIPTIONAL REGULATOR"/>
    <property type="match status" value="1"/>
</dbReference>
<dbReference type="Gene3D" id="1.10.260.40">
    <property type="entry name" value="lambda repressor-like DNA-binding domains"/>
    <property type="match status" value="1"/>
</dbReference>
<dbReference type="AlphaFoldDB" id="A0AAX2TMI2"/>
<name>A0AAX2TMI2_NEIGO</name>
<evidence type="ECO:0000313" key="5">
    <source>
        <dbReference type="EMBL" id="TJX04166.1"/>
    </source>
</evidence>
<dbReference type="SUPFAM" id="SSF51306">
    <property type="entry name" value="LexA/Signal peptidase"/>
    <property type="match status" value="1"/>
</dbReference>
<accession>A0AAX2TMI2</accession>
<dbReference type="PANTHER" id="PTHR40661">
    <property type="match status" value="1"/>
</dbReference>
<dbReference type="RefSeq" id="WP_003687969.1">
    <property type="nucleotide sequence ID" value="NZ_AP018377.1"/>
</dbReference>
<keyword evidence="2" id="KW-0238">DNA-binding</keyword>
<dbReference type="InterPro" id="IPR039418">
    <property type="entry name" value="LexA-like"/>
</dbReference>
<comment type="caution">
    <text evidence="5">The sequence shown here is derived from an EMBL/GenBank/DDBJ whole genome shotgun (WGS) entry which is preliminary data.</text>
</comment>
<dbReference type="InterPro" id="IPR015927">
    <property type="entry name" value="Peptidase_S24_S26A/B/C"/>
</dbReference>
<evidence type="ECO:0000313" key="6">
    <source>
        <dbReference type="Proteomes" id="UP000307092"/>
    </source>
</evidence>
<dbReference type="Gene3D" id="2.10.109.10">
    <property type="entry name" value="Umud Fragment, subunit A"/>
    <property type="match status" value="1"/>
</dbReference>
<dbReference type="GeneID" id="66752822"/>
<dbReference type="PROSITE" id="PS50943">
    <property type="entry name" value="HTH_CROC1"/>
    <property type="match status" value="1"/>
</dbReference>
<reference evidence="5 6" key="1">
    <citation type="submission" date="2019-04" db="EMBL/GenBank/DDBJ databases">
        <title>The CDC panel for molecular diagnostics of ciprofloxacin resistance and its use for research and clinical development.</title>
        <authorList>
            <person name="Liu H."/>
            <person name="Tang K."/>
            <person name="Pham C."/>
            <person name="Schmerer M."/>
        </authorList>
    </citation>
    <scope>NUCLEOTIDE SEQUENCE [LARGE SCALE GENOMIC DNA]</scope>
    <source>
        <strain evidence="5 6">LRRBGS_0742</strain>
    </source>
</reference>
<dbReference type="Proteomes" id="UP000307092">
    <property type="component" value="Unassembled WGS sequence"/>
</dbReference>
<dbReference type="InterPro" id="IPR036286">
    <property type="entry name" value="LexA/Signal_pep-like_sf"/>
</dbReference>
<proteinExistence type="predicted"/>
<protein>
    <submittedName>
        <fullName evidence="5">LexA family transcriptional regulator</fullName>
    </submittedName>
</protein>
<dbReference type="GO" id="GO:0003677">
    <property type="term" value="F:DNA binding"/>
    <property type="evidence" value="ECO:0007669"/>
    <property type="project" value="UniProtKB-KW"/>
</dbReference>
<dbReference type="EMBL" id="SUQX01000043">
    <property type="protein sequence ID" value="TJX04166.1"/>
    <property type="molecule type" value="Genomic_DNA"/>
</dbReference>
<dbReference type="SUPFAM" id="SSF47413">
    <property type="entry name" value="lambda repressor-like DNA-binding domains"/>
    <property type="match status" value="1"/>
</dbReference>
<evidence type="ECO:0000256" key="1">
    <source>
        <dbReference type="ARBA" id="ARBA00023015"/>
    </source>
</evidence>
<dbReference type="CDD" id="cd06529">
    <property type="entry name" value="S24_LexA-like"/>
    <property type="match status" value="1"/>
</dbReference>
<dbReference type="InterPro" id="IPR001387">
    <property type="entry name" value="Cro/C1-type_HTH"/>
</dbReference>